<protein>
    <recommendedName>
        <fullName evidence="1">DUF6538 domain-containing protein</fullName>
    </recommendedName>
</protein>
<evidence type="ECO:0000313" key="3">
    <source>
        <dbReference type="Proteomes" id="UP000235778"/>
    </source>
</evidence>
<organism evidence="2 3">
    <name type="scientific">Vibrio lentus</name>
    <dbReference type="NCBI Taxonomy" id="136468"/>
    <lineage>
        <taxon>Bacteria</taxon>
        <taxon>Pseudomonadati</taxon>
        <taxon>Pseudomonadota</taxon>
        <taxon>Gammaproteobacteria</taxon>
        <taxon>Vibrionales</taxon>
        <taxon>Vibrionaceae</taxon>
        <taxon>Vibrio</taxon>
    </lineage>
</organism>
<name>A0A1B9QBJ1_9VIBR</name>
<evidence type="ECO:0000313" key="2">
    <source>
        <dbReference type="EMBL" id="PME56374.1"/>
    </source>
</evidence>
<comment type="caution">
    <text evidence="2">The sequence shown here is derived from an EMBL/GenBank/DDBJ whole genome shotgun (WGS) entry which is preliminary data.</text>
</comment>
<reference evidence="3" key="1">
    <citation type="submission" date="2016-07" db="EMBL/GenBank/DDBJ databases">
        <title>Nontailed viruses are major unrecognized killers of bacteria in the ocean.</title>
        <authorList>
            <person name="Kauffman K."/>
            <person name="Hussain F."/>
            <person name="Yang J."/>
            <person name="Arevalo P."/>
            <person name="Brown J."/>
            <person name="Cutler M."/>
            <person name="Kelly L."/>
            <person name="Polz M.F."/>
        </authorList>
    </citation>
    <scope>NUCLEOTIDE SEQUENCE [LARGE SCALE GENOMIC DNA]</scope>
    <source>
        <strain evidence="3">10N.286.55.C1</strain>
    </source>
</reference>
<proteinExistence type="predicted"/>
<dbReference type="AlphaFoldDB" id="A0A1B9QBJ1"/>
<dbReference type="Pfam" id="PF20172">
    <property type="entry name" value="DUF6538"/>
    <property type="match status" value="1"/>
</dbReference>
<dbReference type="Proteomes" id="UP000235778">
    <property type="component" value="Unassembled WGS sequence"/>
</dbReference>
<dbReference type="InterPro" id="IPR046668">
    <property type="entry name" value="DUF6538"/>
</dbReference>
<accession>A0A1B9QBJ1</accession>
<dbReference type="EMBL" id="MCSI01000177">
    <property type="protein sequence ID" value="PME56374.1"/>
    <property type="molecule type" value="Genomic_DNA"/>
</dbReference>
<feature type="domain" description="DUF6538" evidence="1">
    <location>
        <begin position="7"/>
        <end position="57"/>
    </location>
</feature>
<sequence length="72" mass="8475">MKYLSLTAKGIWHFRFQVPSRFQHLFKNRKEIKRSLRTSDLNNAKVGALSLELEIRKIMSEGLPTFEALLRN</sequence>
<gene>
    <name evidence="2" type="ORF">BCV30_02260</name>
</gene>
<evidence type="ECO:0000259" key="1">
    <source>
        <dbReference type="Pfam" id="PF20172"/>
    </source>
</evidence>
<dbReference type="RefSeq" id="WP_017104944.1">
    <property type="nucleotide sequence ID" value="NZ_MAKA01000109.1"/>
</dbReference>